<dbReference type="InterPro" id="IPR011761">
    <property type="entry name" value="ATP-grasp"/>
</dbReference>
<dbReference type="SUPFAM" id="SSF56059">
    <property type="entry name" value="Glutathione synthetase ATP-binding domain-like"/>
    <property type="match status" value="1"/>
</dbReference>
<dbReference type="InterPro" id="IPR013785">
    <property type="entry name" value="Aldolase_TIM"/>
</dbReference>
<evidence type="ECO:0000256" key="9">
    <source>
        <dbReference type="PIRSR" id="PIRSR001594-1"/>
    </source>
</evidence>
<dbReference type="InterPro" id="IPR005479">
    <property type="entry name" value="CPAse_ATP-bd"/>
</dbReference>
<dbReference type="PANTHER" id="PTHR43778">
    <property type="entry name" value="PYRUVATE CARBOXYLASE"/>
    <property type="match status" value="1"/>
</dbReference>
<dbReference type="InterPro" id="IPR055268">
    <property type="entry name" value="PCB-like"/>
</dbReference>
<dbReference type="Pfam" id="PF02786">
    <property type="entry name" value="CPSase_L_D2"/>
    <property type="match status" value="1"/>
</dbReference>
<keyword evidence="7 8" id="KW-0092">Biotin</keyword>
<feature type="domain" description="Pyruvate carboxyltransferase" evidence="16">
    <location>
        <begin position="532"/>
        <end position="800"/>
    </location>
</feature>
<dbReference type="PROSITE" id="PS50979">
    <property type="entry name" value="BC"/>
    <property type="match status" value="1"/>
</dbReference>
<evidence type="ECO:0000256" key="2">
    <source>
        <dbReference type="ARBA" id="ARBA00013057"/>
    </source>
</evidence>
<dbReference type="FunFam" id="3.30.1490.20:FF:000003">
    <property type="entry name" value="acetyl-CoA carboxylase isoform X1"/>
    <property type="match status" value="1"/>
</dbReference>
<dbReference type="CDD" id="cd06850">
    <property type="entry name" value="biotinyl_domain"/>
    <property type="match status" value="1"/>
</dbReference>
<dbReference type="Pfam" id="PF02436">
    <property type="entry name" value="PYC_OADA"/>
    <property type="match status" value="1"/>
</dbReference>
<dbReference type="PIRSF" id="PIRSF001594">
    <property type="entry name" value="Pyruv_carbox"/>
    <property type="match status" value="1"/>
</dbReference>
<sequence length="1191" mass="135044">MHVMVHKFKKVLVANRGEIAIRIFRALEELGISSIAVYSKEDRYALFRSKADEAYPLDPDKGPVDAYLDIPTIIRIAREKKADAIHPGYGFLSEYPAFAEACRKNGLVFIGPTVEAMNIMGDKLSAKQAAYDSNVPIISGSDYILPDAEAAMAEADRIGYPVMLKASNGGGGRGMRIVERREDMEEAFAKSENESKRAFGESKLFLEKYLLRPKHIEVQILGDNYGNIVHLYDRDCSVQKNNQKVIEFAPAWTISEEIRKKILDSAKRLARRVGYTNAGTMEFLVDEEEHPYFIEMNPRIQVEHTVTEMITGIDIVVCQILIAEGYPLNSPDIHIYSQNEVKSIGHAIQVRITTEDPSNHFLPDHGKIDLYRSSAGNGIRLDGGVAYTGAVVTAHYDSLLVKLVSHDRTFAGAIRKSVRALKEFRIHGVQTNMTFLINVLNHEVFRQGKCYTTFISETPELIEMHSKLDRTTKILEFLANKMVNVNPGPKPDLEDRGVPVIDTEKEIRGTRDEFLRLGAREFTQKVYRSKKLYVTDTTMRDAQQSLLATRMRTKEVAGAARATNLYLKDAFSIEAWGGATYDTAYRFLKESPWKRLDILRERMPNVLIQMLLRASNVVGYSTYPDNVIRKFIKVSSDHGVDVYRIFDSMNWTENMKLPVEEALKTGKIVEGAICYASDMMDPKETTYTLDYYCRKAVELEQMGCHCIAIKDMSSLLKPYAAKKLVEALKKEVHVPIHLHTHDTAGNGIGTYLMAAEAGVDIVDCAIGSMSSMTSQPSMNSLVEALRGTERDTQIDPEGLLVLDEYYAHERKVYKVFESGMDAPDTAIYQYGMPGGQYSNFTAQLREMGVVNNFKEIRKLYKEADELLGNIIKVTPTSKVVGDLAIFMQRNNLTKENIFTEGRELSYPDSVVEYFQGMLGQPEDGFPEEFQRIVLKGRKPIEGRPGALLPDVDFDKIAEFLRENYYMDTMEKPEVMEQKVLSYALYPRVYEDYCEHFQAYNDVSKLESHIYFYGLRPGEETVIQIEEGNDILIKFVQMSEPDEKGYRTLQFEVNGFYRETRVLDKHFEVKADRRLKMDPRNPGHLGASMPGTICDIRIKEGDVVKKNMPLMTIEAMKMETTVTSKVSGIVDKIYVAEGDEVNQDALLVSFILDEEELKNVTHPELPEMDLASLYEDDFKTVSFDIEVEDKGQ</sequence>
<dbReference type="GO" id="GO:0005524">
    <property type="term" value="F:ATP binding"/>
    <property type="evidence" value="ECO:0007669"/>
    <property type="project" value="UniProtKB-UniRule"/>
</dbReference>
<dbReference type="SUPFAM" id="SSF52440">
    <property type="entry name" value="PreATP-grasp domain"/>
    <property type="match status" value="1"/>
</dbReference>
<reference evidence="17" key="1">
    <citation type="journal article" date="2021" name="PeerJ">
        <title>Extensive microbial diversity within the chicken gut microbiome revealed by metagenomics and culture.</title>
        <authorList>
            <person name="Gilroy R."/>
            <person name="Ravi A."/>
            <person name="Getino M."/>
            <person name="Pursley I."/>
            <person name="Horton D.L."/>
            <person name="Alikhan N.F."/>
            <person name="Baker D."/>
            <person name="Gharbi K."/>
            <person name="Hall N."/>
            <person name="Watson M."/>
            <person name="Adriaenssens E.M."/>
            <person name="Foster-Nyarko E."/>
            <person name="Jarju S."/>
            <person name="Secka A."/>
            <person name="Antonio M."/>
            <person name="Oren A."/>
            <person name="Chaudhuri R.R."/>
            <person name="La Ragione R."/>
            <person name="Hildebrand F."/>
            <person name="Pallen M.J."/>
        </authorList>
    </citation>
    <scope>NUCLEOTIDE SEQUENCE</scope>
    <source>
        <strain evidence="17">CHK179-28034</strain>
    </source>
</reference>
<feature type="binding site" description="via carbamate group" evidence="11">
    <location>
        <position position="710"/>
    </location>
    <ligand>
        <name>Mn(2+)</name>
        <dbReference type="ChEBI" id="CHEBI:29035"/>
    </ligand>
</feature>
<feature type="modified residue" description="N6-biotinyllysine" evidence="12">
    <location>
        <position position="1116"/>
    </location>
</feature>
<dbReference type="SMART" id="SM00878">
    <property type="entry name" value="Biotin_carb_C"/>
    <property type="match status" value="1"/>
</dbReference>
<evidence type="ECO:0000313" key="18">
    <source>
        <dbReference type="Proteomes" id="UP000824049"/>
    </source>
</evidence>
<dbReference type="InterPro" id="IPR005482">
    <property type="entry name" value="Biotin_COase_C"/>
</dbReference>
<evidence type="ECO:0000256" key="3">
    <source>
        <dbReference type="ARBA" id="ARBA00022598"/>
    </source>
</evidence>
<dbReference type="NCBIfam" id="NF006761">
    <property type="entry name" value="PRK09282.1"/>
    <property type="match status" value="1"/>
</dbReference>
<dbReference type="SUPFAM" id="SSF51569">
    <property type="entry name" value="Aldolase"/>
    <property type="match status" value="1"/>
</dbReference>
<feature type="binding site" evidence="10">
    <location>
        <position position="613"/>
    </location>
    <ligand>
        <name>substrate</name>
    </ligand>
</feature>
<proteinExistence type="predicted"/>
<feature type="binding site" evidence="11">
    <location>
        <position position="541"/>
    </location>
    <ligand>
        <name>Mn(2+)</name>
        <dbReference type="ChEBI" id="CHEBI:29035"/>
    </ligand>
</feature>
<evidence type="ECO:0000256" key="5">
    <source>
        <dbReference type="ARBA" id="ARBA00022741"/>
    </source>
</evidence>
<evidence type="ECO:0000313" key="17">
    <source>
        <dbReference type="EMBL" id="HIZ40125.1"/>
    </source>
</evidence>
<keyword evidence="6 8" id="KW-0067">ATP-binding</keyword>
<dbReference type="Proteomes" id="UP000824049">
    <property type="component" value="Unassembled WGS sequence"/>
</dbReference>
<name>A0A9D2EMK8_9FIRM</name>
<dbReference type="Gene3D" id="2.40.50.100">
    <property type="match status" value="1"/>
</dbReference>
<comment type="function">
    <text evidence="8">Catalyzes a 2-step reaction, involving the ATP-dependent carboxylation of the covalently attached biotin in the first step and the transfer of the carboxyl group to pyruvate in the second.</text>
</comment>
<gene>
    <name evidence="17" type="ORF">H9968_09430</name>
</gene>
<protein>
    <recommendedName>
        <fullName evidence="2 8">Pyruvate carboxylase</fullName>
        <ecNumber evidence="2 8">6.4.1.1</ecNumber>
    </recommendedName>
</protein>
<evidence type="ECO:0000256" key="4">
    <source>
        <dbReference type="ARBA" id="ARBA00022723"/>
    </source>
</evidence>
<feature type="active site" evidence="9">
    <location>
        <position position="299"/>
    </location>
</feature>
<feature type="domain" description="Biotin carboxylation" evidence="15">
    <location>
        <begin position="7"/>
        <end position="460"/>
    </location>
</feature>
<dbReference type="SUPFAM" id="SSF89000">
    <property type="entry name" value="post-HMGL domain-like"/>
    <property type="match status" value="1"/>
</dbReference>
<comment type="cofactor">
    <cofactor evidence="1 8">
        <name>biotin</name>
        <dbReference type="ChEBI" id="CHEBI:57586"/>
    </cofactor>
</comment>
<dbReference type="InterPro" id="IPR005930">
    <property type="entry name" value="Pyruv_COase"/>
</dbReference>
<dbReference type="Pfam" id="PF00364">
    <property type="entry name" value="Biotin_lipoyl"/>
    <property type="match status" value="1"/>
</dbReference>
<dbReference type="Pfam" id="PF00289">
    <property type="entry name" value="Biotin_carb_N"/>
    <property type="match status" value="1"/>
</dbReference>
<feature type="binding site" evidence="10">
    <location>
        <position position="123"/>
    </location>
    <ligand>
        <name>ATP</name>
        <dbReference type="ChEBI" id="CHEBI:30616"/>
    </ligand>
</feature>
<dbReference type="Gene3D" id="3.30.470.20">
    <property type="entry name" value="ATP-grasp fold, B domain"/>
    <property type="match status" value="1"/>
</dbReference>
<dbReference type="AlphaFoldDB" id="A0A9D2EMK8"/>
<dbReference type="Gene3D" id="3.10.600.10">
    <property type="entry name" value="pyruvate carboxylase f1077a mutant domain"/>
    <property type="match status" value="1"/>
</dbReference>
<feature type="domain" description="ATP-grasp" evidence="14">
    <location>
        <begin position="127"/>
        <end position="324"/>
    </location>
</feature>
<dbReference type="FunFam" id="3.40.50.20:FF:000010">
    <property type="entry name" value="Propionyl-CoA carboxylase subunit alpha"/>
    <property type="match status" value="1"/>
</dbReference>
<evidence type="ECO:0000259" key="15">
    <source>
        <dbReference type="PROSITE" id="PS50979"/>
    </source>
</evidence>
<dbReference type="GO" id="GO:0004736">
    <property type="term" value="F:pyruvate carboxylase activity"/>
    <property type="evidence" value="ECO:0007669"/>
    <property type="project" value="UniProtKB-EC"/>
</dbReference>
<dbReference type="Pfam" id="PF00682">
    <property type="entry name" value="HMGL-like"/>
    <property type="match status" value="1"/>
</dbReference>
<dbReference type="EMBL" id="DXBR01000086">
    <property type="protein sequence ID" value="HIZ40125.1"/>
    <property type="molecule type" value="Genomic_DNA"/>
</dbReference>
<keyword evidence="4 11" id="KW-0479">Metal-binding</keyword>
<dbReference type="InterPro" id="IPR011054">
    <property type="entry name" value="Rudment_hybrid_motif"/>
</dbReference>
<evidence type="ECO:0000256" key="7">
    <source>
        <dbReference type="ARBA" id="ARBA00023267"/>
    </source>
</evidence>
<evidence type="ECO:0000256" key="12">
    <source>
        <dbReference type="PIRSR" id="PIRSR001594-4"/>
    </source>
</evidence>
<keyword evidence="3 8" id="KW-0436">Ligase</keyword>
<evidence type="ECO:0000256" key="10">
    <source>
        <dbReference type="PIRSR" id="PIRSR001594-2"/>
    </source>
</evidence>
<dbReference type="FunFam" id="2.40.50.100:FF:000003">
    <property type="entry name" value="Acetyl-CoA carboxylase biotin carboxyl carrier protein"/>
    <property type="match status" value="1"/>
</dbReference>
<dbReference type="InterPro" id="IPR005481">
    <property type="entry name" value="BC-like_N"/>
</dbReference>
<dbReference type="NCBIfam" id="TIGR01235">
    <property type="entry name" value="pyruv_carbox"/>
    <property type="match status" value="1"/>
</dbReference>
<feature type="modified residue" description="N6-carboxylysine" evidence="12">
    <location>
        <position position="710"/>
    </location>
</feature>
<evidence type="ECO:0000259" key="14">
    <source>
        <dbReference type="PROSITE" id="PS50975"/>
    </source>
</evidence>
<dbReference type="SUPFAM" id="SSF51230">
    <property type="entry name" value="Single hybrid motif"/>
    <property type="match status" value="1"/>
</dbReference>
<dbReference type="EC" id="6.4.1.1" evidence="2 8"/>
<keyword evidence="5 8" id="KW-0547">Nucleotide-binding</keyword>
<dbReference type="SUPFAM" id="SSF51246">
    <property type="entry name" value="Rudiment single hybrid motif"/>
    <property type="match status" value="1"/>
</dbReference>
<reference evidence="17" key="2">
    <citation type="submission" date="2021-04" db="EMBL/GenBank/DDBJ databases">
        <authorList>
            <person name="Gilroy R."/>
        </authorList>
    </citation>
    <scope>NUCLEOTIDE SEQUENCE</scope>
    <source>
        <strain evidence="17">CHK179-28034</strain>
    </source>
</reference>
<feature type="binding site" evidence="11">
    <location>
        <position position="739"/>
    </location>
    <ligand>
        <name>Mn(2+)</name>
        <dbReference type="ChEBI" id="CHEBI:29035"/>
    </ligand>
</feature>
<dbReference type="PROSITE" id="PS00866">
    <property type="entry name" value="CPSASE_1"/>
    <property type="match status" value="1"/>
</dbReference>
<dbReference type="Pfam" id="PF02785">
    <property type="entry name" value="Biotin_carb_C"/>
    <property type="match status" value="1"/>
</dbReference>
<accession>A0A9D2EMK8</accession>
<dbReference type="GO" id="GO:0006094">
    <property type="term" value="P:gluconeogenesis"/>
    <property type="evidence" value="ECO:0007669"/>
    <property type="project" value="InterPro"/>
</dbReference>
<dbReference type="PROSITE" id="PS50975">
    <property type="entry name" value="ATP_GRASP"/>
    <property type="match status" value="1"/>
</dbReference>
<dbReference type="NCBIfam" id="NF009554">
    <property type="entry name" value="PRK12999.1"/>
    <property type="match status" value="1"/>
</dbReference>
<evidence type="ECO:0000259" key="16">
    <source>
        <dbReference type="PROSITE" id="PS50991"/>
    </source>
</evidence>
<evidence type="ECO:0000259" key="13">
    <source>
        <dbReference type="PROSITE" id="PS50968"/>
    </source>
</evidence>
<feature type="domain" description="Lipoyl-binding" evidence="13">
    <location>
        <begin position="1075"/>
        <end position="1150"/>
    </location>
</feature>
<evidence type="ECO:0000256" key="6">
    <source>
        <dbReference type="ARBA" id="ARBA00022840"/>
    </source>
</evidence>
<dbReference type="GO" id="GO:0046872">
    <property type="term" value="F:metal ion binding"/>
    <property type="evidence" value="ECO:0007669"/>
    <property type="project" value="UniProtKB-KW"/>
</dbReference>
<feature type="binding site" evidence="10">
    <location>
        <position position="207"/>
    </location>
    <ligand>
        <name>ATP</name>
        <dbReference type="ChEBI" id="CHEBI:30616"/>
    </ligand>
</feature>
<feature type="binding site" evidence="10">
    <location>
        <position position="874"/>
    </location>
    <ligand>
        <name>substrate</name>
    </ligand>
</feature>
<dbReference type="InterPro" id="IPR000891">
    <property type="entry name" value="PYR_CT"/>
</dbReference>
<feature type="binding site" evidence="11">
    <location>
        <position position="741"/>
    </location>
    <ligand>
        <name>Mn(2+)</name>
        <dbReference type="ChEBI" id="CHEBI:29035"/>
    </ligand>
</feature>
<dbReference type="Gene3D" id="3.20.20.70">
    <property type="entry name" value="Aldolase class I"/>
    <property type="match status" value="1"/>
</dbReference>
<dbReference type="InterPro" id="IPR003379">
    <property type="entry name" value="Carboxylase_cons_dom"/>
</dbReference>
<dbReference type="FunFam" id="3.20.20.70:FF:000033">
    <property type="entry name" value="Pyruvate carboxylase"/>
    <property type="match status" value="1"/>
</dbReference>
<keyword evidence="17" id="KW-0670">Pyruvate</keyword>
<evidence type="ECO:0000256" key="8">
    <source>
        <dbReference type="PIRNR" id="PIRNR001594"/>
    </source>
</evidence>
<evidence type="ECO:0000256" key="1">
    <source>
        <dbReference type="ARBA" id="ARBA00001953"/>
    </source>
</evidence>
<comment type="catalytic activity">
    <reaction evidence="8">
        <text>hydrogencarbonate + pyruvate + ATP = oxaloacetate + ADP + phosphate + H(+)</text>
        <dbReference type="Rhea" id="RHEA:20844"/>
        <dbReference type="ChEBI" id="CHEBI:15361"/>
        <dbReference type="ChEBI" id="CHEBI:15378"/>
        <dbReference type="ChEBI" id="CHEBI:16452"/>
        <dbReference type="ChEBI" id="CHEBI:17544"/>
        <dbReference type="ChEBI" id="CHEBI:30616"/>
        <dbReference type="ChEBI" id="CHEBI:43474"/>
        <dbReference type="ChEBI" id="CHEBI:456216"/>
        <dbReference type="EC" id="6.4.1.1"/>
    </reaction>
</comment>
<dbReference type="InterPro" id="IPR011053">
    <property type="entry name" value="Single_hybrid_motif"/>
</dbReference>
<comment type="caution">
    <text evidence="17">The sequence shown here is derived from an EMBL/GenBank/DDBJ whole genome shotgun (WGS) entry which is preliminary data.</text>
</comment>
<dbReference type="InterPro" id="IPR016185">
    <property type="entry name" value="PreATP-grasp_dom_sf"/>
</dbReference>
<dbReference type="PROSITE" id="PS50968">
    <property type="entry name" value="BIOTINYL_LIPOYL"/>
    <property type="match status" value="1"/>
</dbReference>
<dbReference type="PROSITE" id="PS50991">
    <property type="entry name" value="PYR_CT"/>
    <property type="match status" value="1"/>
</dbReference>
<dbReference type="PROSITE" id="PS00867">
    <property type="entry name" value="CPSASE_2"/>
    <property type="match status" value="1"/>
</dbReference>
<dbReference type="InterPro" id="IPR011764">
    <property type="entry name" value="Biotin_carboxylation_dom"/>
</dbReference>
<dbReference type="PANTHER" id="PTHR43778:SF2">
    <property type="entry name" value="PYRUVATE CARBOXYLASE, MITOCHONDRIAL"/>
    <property type="match status" value="1"/>
</dbReference>
<dbReference type="CDD" id="cd07937">
    <property type="entry name" value="DRE_TIM_PC_TC_5S"/>
    <property type="match status" value="1"/>
</dbReference>
<organism evidence="17 18">
    <name type="scientific">Candidatus Anaerobutyricum stercoris</name>
    <dbReference type="NCBI Taxonomy" id="2838457"/>
    <lineage>
        <taxon>Bacteria</taxon>
        <taxon>Bacillati</taxon>
        <taxon>Bacillota</taxon>
        <taxon>Clostridia</taxon>
        <taxon>Lachnospirales</taxon>
        <taxon>Lachnospiraceae</taxon>
        <taxon>Anaerobutyricum</taxon>
    </lineage>
</organism>
<evidence type="ECO:0000256" key="11">
    <source>
        <dbReference type="PIRSR" id="PIRSR001594-3"/>
    </source>
</evidence>
<dbReference type="GO" id="GO:0005737">
    <property type="term" value="C:cytoplasm"/>
    <property type="evidence" value="ECO:0007669"/>
    <property type="project" value="TreeGrafter"/>
</dbReference>
<dbReference type="InterPro" id="IPR000089">
    <property type="entry name" value="Biotin_lipoyl"/>
</dbReference>